<proteinExistence type="predicted"/>
<evidence type="ECO:0008006" key="6">
    <source>
        <dbReference type="Google" id="ProtNLM"/>
    </source>
</evidence>
<feature type="domain" description="DUF4283" evidence="2">
    <location>
        <begin position="29"/>
        <end position="104"/>
    </location>
</feature>
<evidence type="ECO:0000256" key="1">
    <source>
        <dbReference type="SAM" id="MobiDB-lite"/>
    </source>
</evidence>
<feature type="region of interest" description="Disordered" evidence="1">
    <location>
        <begin position="526"/>
        <end position="548"/>
    </location>
</feature>
<comment type="caution">
    <text evidence="4">The sequence shown here is derived from an EMBL/GenBank/DDBJ whole genome shotgun (WGS) entry which is preliminary data.</text>
</comment>
<organism evidence="4 5">
    <name type="scientific">Acacia crassicarpa</name>
    <name type="common">northern wattle</name>
    <dbReference type="NCBI Taxonomy" id="499986"/>
    <lineage>
        <taxon>Eukaryota</taxon>
        <taxon>Viridiplantae</taxon>
        <taxon>Streptophyta</taxon>
        <taxon>Embryophyta</taxon>
        <taxon>Tracheophyta</taxon>
        <taxon>Spermatophyta</taxon>
        <taxon>Magnoliopsida</taxon>
        <taxon>eudicotyledons</taxon>
        <taxon>Gunneridae</taxon>
        <taxon>Pentapetalae</taxon>
        <taxon>rosids</taxon>
        <taxon>fabids</taxon>
        <taxon>Fabales</taxon>
        <taxon>Fabaceae</taxon>
        <taxon>Caesalpinioideae</taxon>
        <taxon>mimosoid clade</taxon>
        <taxon>Acacieae</taxon>
        <taxon>Acacia</taxon>
    </lineage>
</organism>
<reference evidence="4" key="1">
    <citation type="submission" date="2023-10" db="EMBL/GenBank/DDBJ databases">
        <title>Chromosome-level genome of the transformable northern wattle, Acacia crassicarpa.</title>
        <authorList>
            <person name="Massaro I."/>
            <person name="Sinha N.R."/>
            <person name="Poethig S."/>
            <person name="Leichty A.R."/>
        </authorList>
    </citation>
    <scope>NUCLEOTIDE SEQUENCE</scope>
    <source>
        <strain evidence="4">Acra3RX</strain>
        <tissue evidence="4">Leaf</tissue>
    </source>
</reference>
<evidence type="ECO:0000313" key="5">
    <source>
        <dbReference type="Proteomes" id="UP001293593"/>
    </source>
</evidence>
<dbReference type="InterPro" id="IPR025558">
    <property type="entry name" value="DUF4283"/>
</dbReference>
<dbReference type="InterPro" id="IPR025836">
    <property type="entry name" value="Zn_knuckle_CX2CX4HX4C"/>
</dbReference>
<evidence type="ECO:0000259" key="3">
    <source>
        <dbReference type="Pfam" id="PF14392"/>
    </source>
</evidence>
<dbReference type="AlphaFoldDB" id="A0AAE1TH57"/>
<accession>A0AAE1TH57</accession>
<evidence type="ECO:0000259" key="2">
    <source>
        <dbReference type="Pfam" id="PF14111"/>
    </source>
</evidence>
<feature type="compositionally biased region" description="Polar residues" evidence="1">
    <location>
        <begin position="526"/>
        <end position="537"/>
    </location>
</feature>
<dbReference type="Proteomes" id="UP001293593">
    <property type="component" value="Unassembled WGS sequence"/>
</dbReference>
<gene>
    <name evidence="4" type="ORF">QN277_000434</name>
</gene>
<dbReference type="EMBL" id="JAWXYG010000001">
    <property type="protein sequence ID" value="KAK4283490.1"/>
    <property type="molecule type" value="Genomic_DNA"/>
</dbReference>
<dbReference type="PANTHER" id="PTHR31286">
    <property type="entry name" value="GLYCINE-RICH CELL WALL STRUCTURAL PROTEIN 1.8-LIKE"/>
    <property type="match status" value="1"/>
</dbReference>
<dbReference type="Pfam" id="PF14111">
    <property type="entry name" value="DUF4283"/>
    <property type="match status" value="1"/>
</dbReference>
<protein>
    <recommendedName>
        <fullName evidence="6">DUF4283 domain-containing protein</fullName>
    </recommendedName>
</protein>
<dbReference type="Pfam" id="PF14392">
    <property type="entry name" value="zf-CCHC_4"/>
    <property type="match status" value="1"/>
</dbReference>
<name>A0AAE1TH57_9FABA</name>
<feature type="domain" description="Zinc knuckle CX2CX4HX4C" evidence="3">
    <location>
        <begin position="170"/>
        <end position="212"/>
    </location>
</feature>
<dbReference type="PANTHER" id="PTHR31286:SF167">
    <property type="entry name" value="OS09G0268800 PROTEIN"/>
    <property type="match status" value="1"/>
</dbReference>
<keyword evidence="5" id="KW-1185">Reference proteome</keyword>
<dbReference type="InterPro" id="IPR040256">
    <property type="entry name" value="At4g02000-like"/>
</dbReference>
<evidence type="ECO:0000313" key="4">
    <source>
        <dbReference type="EMBL" id="KAK4283490.1"/>
    </source>
</evidence>
<sequence>MEEGQSSGTKNNKQVVLTLERNVEQSGGTLVGKILSSKSLNVPTVVSMIKKSWQLDDEMEIHELDRSQLIFLFRFHHVKDYARVLLGRPWSIQGCLLNLQVWEDLTVLEDIKFGEAPFWVQFHGLPLEAFENGNAKVLGDTVGEAVMYEKPKVEGRLGRGFIRVRSLIQLTDPLSHGFWVPRNQKPLAWVTVKYERLPDFCYIYGCIGHKESGYRASEGSDRGDHGERAFDSWLNTVDLRTFTDVVEVCKDTWCEASFLEEKTPTTKARRSWTPVLTAPIGHRPDSRDPLCQNLFRSATEHADQLTLRLSVGNSTDGDMLGVQKAPVDQRTFNADDEKIPCDLPLTQSDMLMCSPHSVEKTHAVDLVHSLNTVGPMVEKAQSEGPADVVKSSPTAFESELGDHVEFPNELEIGHTSLIPFNGLSPISAISKSFMGCHLKRQLEDSEDHPAVTKRQRKLSFEEHVITQPVCSPAKQKQCGRRKNCRALKSLIRSQPLVKQPEEIGGDLINKEIDFPAEWLNGNVGANETEFSSSTQNAGGWMGPTTGAP</sequence>